<name>A0AC35U6Q1_9BILA</name>
<accession>A0AC35U6Q1</accession>
<evidence type="ECO:0000313" key="2">
    <source>
        <dbReference type="WBParaSite" id="RSKR_0000817900.1"/>
    </source>
</evidence>
<reference evidence="2" key="1">
    <citation type="submission" date="2016-11" db="UniProtKB">
        <authorList>
            <consortium name="WormBaseParasite"/>
        </authorList>
    </citation>
    <scope>IDENTIFICATION</scope>
    <source>
        <strain evidence="2">KR3021</strain>
    </source>
</reference>
<sequence length="507" mass="56823">MVNIPPPPPIPSKSPIPGIRHWNIPTEPSVSNIGKAEGIVEIPEKQSVSNLRTQITNKLLMKTPTGAVVQEPVKVQTKSLLNEQFKSNLDDYSDNHLSNKEGIRSRSLTPMSFYHNGPLAKNSSTSRVSINNVGISDDSDGVSTLRRMRSELTTPSFQRATLCNSTYELNDDSNDKSELTNGDSNLKIFTPYQKLLQNSNQILSRGINDLKKNQFNEIIQKTKGEKLSEELSTQQSRRHGYIPSSTPSLQNNFDRFDGLIKNFDNTPMSRQSPFPEYKTAIALFKFNGKNVRELSLNKGDVVKVHREIDGNWIEGERNGKFGMFPACYVQFFGRNKNELSLKAGEVIKKTRDIDSNWIEGVNQHGEIGIFPSNYVKPYHDSEQKSGMSSMPSYSMTSVNATNSVCGPPSESTYGGFERSGSVAPERPKTPKFMANLTSQPQPQFAQMSQNGSGEPSRVISPLQPKRQPNRLPEIQQWQQRHHSEGLSGPANLVPRNSEMYVYQMFPH</sequence>
<evidence type="ECO:0000313" key="1">
    <source>
        <dbReference type="Proteomes" id="UP000095286"/>
    </source>
</evidence>
<dbReference type="Proteomes" id="UP000095286">
    <property type="component" value="Unplaced"/>
</dbReference>
<dbReference type="WBParaSite" id="RSKR_0000817900.1">
    <property type="protein sequence ID" value="RSKR_0000817900.1"/>
    <property type="gene ID" value="RSKR_0000817900"/>
</dbReference>
<protein>
    <submittedName>
        <fullName evidence="2">SH3 domain-containing protein</fullName>
    </submittedName>
</protein>
<organism evidence="1 2">
    <name type="scientific">Rhabditophanes sp. KR3021</name>
    <dbReference type="NCBI Taxonomy" id="114890"/>
    <lineage>
        <taxon>Eukaryota</taxon>
        <taxon>Metazoa</taxon>
        <taxon>Ecdysozoa</taxon>
        <taxon>Nematoda</taxon>
        <taxon>Chromadorea</taxon>
        <taxon>Rhabditida</taxon>
        <taxon>Tylenchina</taxon>
        <taxon>Panagrolaimomorpha</taxon>
        <taxon>Strongyloidoidea</taxon>
        <taxon>Alloionematidae</taxon>
        <taxon>Rhabditophanes</taxon>
    </lineage>
</organism>
<proteinExistence type="predicted"/>